<protein>
    <recommendedName>
        <fullName evidence="4">SH3 domain protein</fullName>
    </recommendedName>
</protein>
<evidence type="ECO:0000313" key="3">
    <source>
        <dbReference type="Proteomes" id="UP001303046"/>
    </source>
</evidence>
<evidence type="ECO:0008006" key="4">
    <source>
        <dbReference type="Google" id="ProtNLM"/>
    </source>
</evidence>
<feature type="region of interest" description="Disordered" evidence="1">
    <location>
        <begin position="328"/>
        <end position="357"/>
    </location>
</feature>
<proteinExistence type="predicted"/>
<reference evidence="2 3" key="1">
    <citation type="submission" date="2023-08" db="EMBL/GenBank/DDBJ databases">
        <title>A Necator americanus chromosomal reference genome.</title>
        <authorList>
            <person name="Ilik V."/>
            <person name="Petrzelkova K.J."/>
            <person name="Pardy F."/>
            <person name="Fuh T."/>
            <person name="Niatou-Singa F.S."/>
            <person name="Gouil Q."/>
            <person name="Baker L."/>
            <person name="Ritchie M.E."/>
            <person name="Jex A.R."/>
            <person name="Gazzola D."/>
            <person name="Li H."/>
            <person name="Toshio Fujiwara R."/>
            <person name="Zhan B."/>
            <person name="Aroian R.V."/>
            <person name="Pafco B."/>
            <person name="Schwarz E.M."/>
        </authorList>
    </citation>
    <scope>NUCLEOTIDE SEQUENCE [LARGE SCALE GENOMIC DNA]</scope>
    <source>
        <strain evidence="2 3">Aroian</strain>
        <tissue evidence="2">Whole animal</tissue>
    </source>
</reference>
<accession>A0ABR1CV49</accession>
<organism evidence="2 3">
    <name type="scientific">Necator americanus</name>
    <name type="common">Human hookworm</name>
    <dbReference type="NCBI Taxonomy" id="51031"/>
    <lineage>
        <taxon>Eukaryota</taxon>
        <taxon>Metazoa</taxon>
        <taxon>Ecdysozoa</taxon>
        <taxon>Nematoda</taxon>
        <taxon>Chromadorea</taxon>
        <taxon>Rhabditida</taxon>
        <taxon>Rhabditina</taxon>
        <taxon>Rhabditomorpha</taxon>
        <taxon>Strongyloidea</taxon>
        <taxon>Ancylostomatidae</taxon>
        <taxon>Bunostominae</taxon>
        <taxon>Necator</taxon>
    </lineage>
</organism>
<sequence>MTSCLSQRLCGPVESEYIMNHYREFTNAKVANEDVQNENGELRLPSIMSSEYELSKRAENDGRTEDNEKNVTEQRTAYIKNFVPCVINGNLYFAGRSDDDESTFSELGTSEPSLMSLNRELSALTFTHDQLCGLLGRQTVRLLLEKSKIESVADKDLQTKTCITQQECNTLRTALETLSRVDAKTLRNQQKRIELSKKTDDAMSNVDVENLRKVLGLPKQTGNQAANGETVNPAAPFRDVIAMTTTDQSSFGEEALLCESGREIQGAAELCISPSKMAGVKSLHTKYKCLLCNSAASTLSSPSRTSTGSSAESDACYRCGCSRSTDPSYASTGQNAATGPEERVSQQSQNPDDKVANQCDSDLSSYSNVTADASSILYSTLNVSKEDLLSDELSISLYNATDSWWTENVNSTGFVSSVSTGVWLSNYSDTSRSLCSTISSGPVEKLTDDFNVSDITAAKADEVEIEETNRVFDALLTAKSENLVLFEAGDLDTAKSCSVASKSKGNMMNDTPRSPLLGVDDLRTAIEEPILLHTAWERTASSHTEHFDSENCYSSDDLMETFVSAPSTSGCGALYCSFLESENEICEIEPESNLGSTRG</sequence>
<dbReference type="Proteomes" id="UP001303046">
    <property type="component" value="Unassembled WGS sequence"/>
</dbReference>
<name>A0ABR1CV49_NECAM</name>
<keyword evidence="3" id="KW-1185">Reference proteome</keyword>
<evidence type="ECO:0000256" key="1">
    <source>
        <dbReference type="SAM" id="MobiDB-lite"/>
    </source>
</evidence>
<dbReference type="EMBL" id="JAVFWL010000003">
    <property type="protein sequence ID" value="KAK6741648.1"/>
    <property type="molecule type" value="Genomic_DNA"/>
</dbReference>
<gene>
    <name evidence="2" type="primary">Necator_chrIII.g10255</name>
    <name evidence="2" type="ORF">RB195_009490</name>
</gene>
<comment type="caution">
    <text evidence="2">The sequence shown here is derived from an EMBL/GenBank/DDBJ whole genome shotgun (WGS) entry which is preliminary data.</text>
</comment>
<feature type="compositionally biased region" description="Polar residues" evidence="1">
    <location>
        <begin position="328"/>
        <end position="337"/>
    </location>
</feature>
<evidence type="ECO:0000313" key="2">
    <source>
        <dbReference type="EMBL" id="KAK6741648.1"/>
    </source>
</evidence>